<proteinExistence type="predicted"/>
<protein>
    <submittedName>
        <fullName evidence="1">Uncharacterized protein</fullName>
    </submittedName>
</protein>
<dbReference type="AlphaFoldDB" id="A0AAD4TC70"/>
<sequence>MAAPSYSIVLYFDEQLENDIYTLLSNSGLPRSQTPANQPRLEIYRGSSDPEKLFAIAKDFLFLHSLVPCPVTLPTLDLDPTPLPRASYNSKREPRVYFNVNPSNKLVKIYGLKPRDDDPTVRSTPFPWFLRCKFGGLEHGKSKSENDATYYKLRKVIEQSNLLPLEGHVKKVARLKESSSDPGSTTMLFSYPPDESGIFLPNEVIGSSNPTKLDVTLHTYSHVPLQQKRSISCSTFCRSSRDLLKGNKESALLFIHFSNSVIPKCHLLTEDHNAIVDYLYDADNEVEDMNTTLTREEQVSALKAVELLIDLLSDVKERFKTNSEKSDAFSKLLDDYKNFNVALPVLKEKMSNDILSDDWDLKRRFSFFSSSEILNKLHNLKAEDDGIEFVRKIGVENGTHCREMFMEMRRLCRNDEISLLDFYRGVSFLLGDNINLIIQFILQSTLRKKI</sequence>
<accession>A0AAD4TC70</accession>
<organism evidence="1 2">
    <name type="scientific">Papaver atlanticum</name>
    <dbReference type="NCBI Taxonomy" id="357466"/>
    <lineage>
        <taxon>Eukaryota</taxon>
        <taxon>Viridiplantae</taxon>
        <taxon>Streptophyta</taxon>
        <taxon>Embryophyta</taxon>
        <taxon>Tracheophyta</taxon>
        <taxon>Spermatophyta</taxon>
        <taxon>Magnoliopsida</taxon>
        <taxon>Ranunculales</taxon>
        <taxon>Papaveraceae</taxon>
        <taxon>Papaveroideae</taxon>
        <taxon>Papaver</taxon>
    </lineage>
</organism>
<name>A0AAD4TC70_9MAGN</name>
<gene>
    <name evidence="1" type="ORF">MKW98_027690</name>
</gene>
<keyword evidence="2" id="KW-1185">Reference proteome</keyword>
<evidence type="ECO:0000313" key="1">
    <source>
        <dbReference type="EMBL" id="KAI3948624.1"/>
    </source>
</evidence>
<comment type="caution">
    <text evidence="1">The sequence shown here is derived from an EMBL/GenBank/DDBJ whole genome shotgun (WGS) entry which is preliminary data.</text>
</comment>
<dbReference type="Proteomes" id="UP001202328">
    <property type="component" value="Unassembled WGS sequence"/>
</dbReference>
<dbReference type="EMBL" id="JAJJMB010003237">
    <property type="protein sequence ID" value="KAI3948624.1"/>
    <property type="molecule type" value="Genomic_DNA"/>
</dbReference>
<evidence type="ECO:0000313" key="2">
    <source>
        <dbReference type="Proteomes" id="UP001202328"/>
    </source>
</evidence>
<reference evidence="1" key="1">
    <citation type="submission" date="2022-04" db="EMBL/GenBank/DDBJ databases">
        <title>A functionally conserved STORR gene fusion in Papaver species that diverged 16.8 million years ago.</title>
        <authorList>
            <person name="Catania T."/>
        </authorList>
    </citation>
    <scope>NUCLEOTIDE SEQUENCE</scope>
    <source>
        <strain evidence="1">S-188037</strain>
    </source>
</reference>